<dbReference type="InterPro" id="IPR015300">
    <property type="entry name" value="DNA-bd_pseudobarrel_sf"/>
</dbReference>
<evidence type="ECO:0000256" key="4">
    <source>
        <dbReference type="ARBA" id="ARBA00023163"/>
    </source>
</evidence>
<evidence type="ECO:0000256" key="5">
    <source>
        <dbReference type="ARBA" id="ARBA00023242"/>
    </source>
</evidence>
<reference evidence="7 8" key="1">
    <citation type="submission" date="2018-09" db="EMBL/GenBank/DDBJ databases">
        <title>A high-quality reference genome of wild soybean provides a powerful tool to mine soybean genomes.</title>
        <authorList>
            <person name="Xie M."/>
            <person name="Chung C.Y.L."/>
            <person name="Li M.-W."/>
            <person name="Wong F.-L."/>
            <person name="Chan T.-F."/>
            <person name="Lam H.-M."/>
        </authorList>
    </citation>
    <scope>NUCLEOTIDE SEQUENCE [LARGE SCALE GENOMIC DNA]</scope>
    <source>
        <strain evidence="8">cv. W05</strain>
        <tissue evidence="7">Hypocotyl of etiolated seedlings</tissue>
    </source>
</reference>
<accession>A0A445KKQ6</accession>
<gene>
    <name evidence="7" type="ORF">D0Y65_011557</name>
</gene>
<keyword evidence="3" id="KW-0238">DNA-binding</keyword>
<evidence type="ECO:0000259" key="6">
    <source>
        <dbReference type="Pfam" id="PF23935"/>
    </source>
</evidence>
<name>A0A445KKQ6_GLYSO</name>
<dbReference type="GO" id="GO:0005634">
    <property type="term" value="C:nucleus"/>
    <property type="evidence" value="ECO:0007669"/>
    <property type="project" value="UniProtKB-SubCell"/>
</dbReference>
<dbReference type="AlphaFoldDB" id="A0A445KKQ6"/>
<protein>
    <recommendedName>
        <fullName evidence="6">DUF7271 domain-containing protein</fullName>
    </recommendedName>
</protein>
<organism evidence="7 8">
    <name type="scientific">Glycine soja</name>
    <name type="common">Wild soybean</name>
    <dbReference type="NCBI Taxonomy" id="3848"/>
    <lineage>
        <taxon>Eukaryota</taxon>
        <taxon>Viridiplantae</taxon>
        <taxon>Streptophyta</taxon>
        <taxon>Embryophyta</taxon>
        <taxon>Tracheophyta</taxon>
        <taxon>Spermatophyta</taxon>
        <taxon>Magnoliopsida</taxon>
        <taxon>eudicotyledons</taxon>
        <taxon>Gunneridae</taxon>
        <taxon>Pentapetalae</taxon>
        <taxon>rosids</taxon>
        <taxon>fabids</taxon>
        <taxon>Fabales</taxon>
        <taxon>Fabaceae</taxon>
        <taxon>Papilionoideae</taxon>
        <taxon>50 kb inversion clade</taxon>
        <taxon>NPAAA clade</taxon>
        <taxon>indigoferoid/millettioid clade</taxon>
        <taxon>Phaseoleae</taxon>
        <taxon>Glycine</taxon>
        <taxon>Glycine subgen. Soja</taxon>
    </lineage>
</organism>
<dbReference type="Proteomes" id="UP000289340">
    <property type="component" value="Chromosome 5"/>
</dbReference>
<proteinExistence type="predicted"/>
<evidence type="ECO:0000256" key="3">
    <source>
        <dbReference type="ARBA" id="ARBA00023125"/>
    </source>
</evidence>
<dbReference type="Pfam" id="PF23935">
    <property type="entry name" value="DUF7271"/>
    <property type="match status" value="1"/>
</dbReference>
<dbReference type="InterPro" id="IPR055695">
    <property type="entry name" value="DUF7271"/>
</dbReference>
<comment type="subcellular location">
    <subcellularLocation>
        <location evidence="1">Nucleus</location>
    </subcellularLocation>
</comment>
<dbReference type="EMBL" id="QZWG01000005">
    <property type="protein sequence ID" value="RZC11420.1"/>
    <property type="molecule type" value="Genomic_DNA"/>
</dbReference>
<feature type="non-terminal residue" evidence="7">
    <location>
        <position position="1"/>
    </location>
</feature>
<keyword evidence="2" id="KW-0805">Transcription regulation</keyword>
<keyword evidence="8" id="KW-1185">Reference proteome</keyword>
<comment type="caution">
    <text evidence="7">The sequence shown here is derived from an EMBL/GenBank/DDBJ whole genome shotgun (WGS) entry which is preliminary data.</text>
</comment>
<evidence type="ECO:0000256" key="1">
    <source>
        <dbReference type="ARBA" id="ARBA00004123"/>
    </source>
</evidence>
<keyword evidence="5" id="KW-0539">Nucleus</keyword>
<dbReference type="GO" id="GO:0003677">
    <property type="term" value="F:DNA binding"/>
    <property type="evidence" value="ECO:0007669"/>
    <property type="project" value="UniProtKB-KW"/>
</dbReference>
<dbReference type="SUPFAM" id="SSF101936">
    <property type="entry name" value="DNA-binding pseudobarrel domain"/>
    <property type="match status" value="2"/>
</dbReference>
<evidence type="ECO:0000313" key="7">
    <source>
        <dbReference type="EMBL" id="RZC11420.1"/>
    </source>
</evidence>
<feature type="domain" description="DUF7271" evidence="6">
    <location>
        <begin position="25"/>
        <end position="99"/>
    </location>
</feature>
<sequence>NNIEVPLTYHRQWRSYYPTYVLFDYNGSKHFVRLRKYDTRYFFADGLKEFIRAHDINDSVIIRFFAPSKDTYFDVDVMGPIHRQTRGRSVVTTRRHIFIADVTQEMMEHNNPLVLPAAALNFLFGSKKYILVQRGYDIRNQWHITVHNGLPSVAEPWFQYLSKNNLMAGDEVVFFFRFDEHVWEVIFRNQVIWDEDLSN</sequence>
<keyword evidence="4" id="KW-0804">Transcription</keyword>
<evidence type="ECO:0000313" key="8">
    <source>
        <dbReference type="Proteomes" id="UP000289340"/>
    </source>
</evidence>
<evidence type="ECO:0000256" key="2">
    <source>
        <dbReference type="ARBA" id="ARBA00023015"/>
    </source>
</evidence>